<proteinExistence type="predicted"/>
<organism evidence="1 2">
    <name type="scientific">Cucumis melo var. makuwa</name>
    <name type="common">Oriental melon</name>
    <dbReference type="NCBI Taxonomy" id="1194695"/>
    <lineage>
        <taxon>Eukaryota</taxon>
        <taxon>Viridiplantae</taxon>
        <taxon>Streptophyta</taxon>
        <taxon>Embryophyta</taxon>
        <taxon>Tracheophyta</taxon>
        <taxon>Spermatophyta</taxon>
        <taxon>Magnoliopsida</taxon>
        <taxon>eudicotyledons</taxon>
        <taxon>Gunneridae</taxon>
        <taxon>Pentapetalae</taxon>
        <taxon>rosids</taxon>
        <taxon>fabids</taxon>
        <taxon>Cucurbitales</taxon>
        <taxon>Cucurbitaceae</taxon>
        <taxon>Benincaseae</taxon>
        <taxon>Cucumis</taxon>
    </lineage>
</organism>
<name>A0A5D3BR86_CUCMM</name>
<dbReference type="EMBL" id="SSTD01016540">
    <property type="protein sequence ID" value="TYK00776.1"/>
    <property type="molecule type" value="Genomic_DNA"/>
</dbReference>
<dbReference type="Proteomes" id="UP000321947">
    <property type="component" value="Unassembled WGS sequence"/>
</dbReference>
<evidence type="ECO:0000313" key="1">
    <source>
        <dbReference type="EMBL" id="TYK00776.1"/>
    </source>
</evidence>
<comment type="caution">
    <text evidence="1">The sequence shown here is derived from an EMBL/GenBank/DDBJ whole genome shotgun (WGS) entry which is preliminary data.</text>
</comment>
<dbReference type="PANTHER" id="PTHR36617:SF16">
    <property type="entry name" value="OS04G0516500 PROTEIN"/>
    <property type="match status" value="1"/>
</dbReference>
<dbReference type="PANTHER" id="PTHR36617">
    <property type="entry name" value="PROTEIN, PUTATIVE-RELATED"/>
    <property type="match status" value="1"/>
</dbReference>
<protein>
    <submittedName>
        <fullName evidence="1">Uncharacterized protein</fullName>
    </submittedName>
</protein>
<dbReference type="AlphaFoldDB" id="A0A5D3BR86"/>
<evidence type="ECO:0000313" key="2">
    <source>
        <dbReference type="Proteomes" id="UP000321947"/>
    </source>
</evidence>
<reference evidence="1 2" key="1">
    <citation type="submission" date="2019-08" db="EMBL/GenBank/DDBJ databases">
        <title>Draft genome sequences of two oriental melons (Cucumis melo L. var makuwa).</title>
        <authorList>
            <person name="Kwon S.-Y."/>
        </authorList>
    </citation>
    <scope>NUCLEOTIDE SEQUENCE [LARGE SCALE GENOMIC DNA]</scope>
    <source>
        <strain evidence="2">cv. Chang Bougi</strain>
        <tissue evidence="1">Leaf</tissue>
    </source>
</reference>
<gene>
    <name evidence="1" type="ORF">E5676_scaffold420G00430</name>
</gene>
<sequence length="130" mass="15031">MGVEIYGGGRLFMEFEASMEKSPWISISRVWRKVEPLISFKLGNGSRIAFWTDLWIDGLPLSIRYPQLFRIALLPNGSIAAHHIILIEDYGLWKLPANFMSNLSQFISHPHHLWLEVFTKSYGKLNANRE</sequence>
<accession>A0A5D3BR86</accession>